<dbReference type="PANTHER" id="PTHR12837:SF0">
    <property type="entry name" value="POLY(ADP-RIBOSE) GLYCOHYDROLASE"/>
    <property type="match status" value="1"/>
</dbReference>
<feature type="non-terminal residue" evidence="3">
    <location>
        <position position="1"/>
    </location>
</feature>
<dbReference type="OrthoDB" id="1937899at2759"/>
<dbReference type="EMBL" id="CAJHNH020005445">
    <property type="protein sequence ID" value="CAG5132499.1"/>
    <property type="molecule type" value="Genomic_DNA"/>
</dbReference>
<feature type="compositionally biased region" description="Polar residues" evidence="1">
    <location>
        <begin position="1"/>
        <end position="23"/>
    </location>
</feature>
<evidence type="ECO:0000259" key="2">
    <source>
        <dbReference type="Pfam" id="PF20811"/>
    </source>
</evidence>
<dbReference type="GO" id="GO:0005975">
    <property type="term" value="P:carbohydrate metabolic process"/>
    <property type="evidence" value="ECO:0007669"/>
    <property type="project" value="InterPro"/>
</dbReference>
<evidence type="ECO:0000313" key="3">
    <source>
        <dbReference type="EMBL" id="CAG5132499.1"/>
    </source>
</evidence>
<proteinExistence type="predicted"/>
<feature type="non-terminal residue" evidence="3">
    <location>
        <position position="450"/>
    </location>
</feature>
<dbReference type="GO" id="GO:0006282">
    <property type="term" value="P:regulation of DNA repair"/>
    <property type="evidence" value="ECO:0007669"/>
    <property type="project" value="InterPro"/>
</dbReference>
<evidence type="ECO:0000313" key="4">
    <source>
        <dbReference type="Proteomes" id="UP000678393"/>
    </source>
</evidence>
<accession>A0A8S3ZSP0</accession>
<dbReference type="AlphaFoldDB" id="A0A8S3ZSP0"/>
<feature type="compositionally biased region" description="Basic and acidic residues" evidence="1">
    <location>
        <begin position="52"/>
        <end position="76"/>
    </location>
</feature>
<dbReference type="InterPro" id="IPR007724">
    <property type="entry name" value="Poly_GlycHdrlase"/>
</dbReference>
<evidence type="ECO:0000256" key="1">
    <source>
        <dbReference type="SAM" id="MobiDB-lite"/>
    </source>
</evidence>
<dbReference type="GO" id="GO:1990966">
    <property type="term" value="P:ATP generation from poly-ADP-D-ribose"/>
    <property type="evidence" value="ECO:0007669"/>
    <property type="project" value="TreeGrafter"/>
</dbReference>
<dbReference type="PANTHER" id="PTHR12837">
    <property type="entry name" value="POLY ADP-RIBOSE GLYCOHYDROLASE"/>
    <property type="match status" value="1"/>
</dbReference>
<feature type="compositionally biased region" description="Polar residues" evidence="1">
    <location>
        <begin position="77"/>
        <end position="90"/>
    </location>
</feature>
<feature type="compositionally biased region" description="Basic and acidic residues" evidence="1">
    <location>
        <begin position="200"/>
        <end position="216"/>
    </location>
</feature>
<feature type="domain" description="PARG helical" evidence="2">
    <location>
        <begin position="369"/>
        <end position="449"/>
    </location>
</feature>
<feature type="region of interest" description="Disordered" evidence="1">
    <location>
        <begin position="180"/>
        <end position="275"/>
    </location>
</feature>
<keyword evidence="4" id="KW-1185">Reference proteome</keyword>
<dbReference type="GO" id="GO:0004649">
    <property type="term" value="F:poly(ADP-ribose) glycohydrolase activity"/>
    <property type="evidence" value="ECO:0007669"/>
    <property type="project" value="InterPro"/>
</dbReference>
<reference evidence="3" key="1">
    <citation type="submission" date="2021-04" db="EMBL/GenBank/DDBJ databases">
        <authorList>
            <consortium name="Molecular Ecology Group"/>
        </authorList>
    </citation>
    <scope>NUCLEOTIDE SEQUENCE</scope>
</reference>
<dbReference type="Pfam" id="PF20811">
    <property type="entry name" value="PARG_cat_N"/>
    <property type="match status" value="1"/>
</dbReference>
<sequence>TNYQQNRKFSDNAGRSSNNQNWSKAGKGGGIKKGFKGNDRASNESYNNRNQYSDKRNWKYEEQERSFDHNRQRQDSYRNTAATNTAQRSRQNSESKDNSARNSRVTVMSYLLSDTTTQPSFSGTPTKASSLSGSQGVYDQENLTSVSPSTDQAAMRVPVTPVKDLSLSDPAILSVCESKEQMDSLKQSKKIPGLSGADSGADRKKTAGFKSEDTVRRNAGPDLKNTKKLESQESGKSQGVWKGVPLDQLRRAPECFSESPSSQGAANESADHSDMLKSQEPIDRIVPSYVLLPHQQTPEDFRLSSRWQNIVQILNADIFNIWGLEEALTAIAHHNPLQSPHRGRHHSPQRYPNEKLDFRALHAYFKTLNNEECERFFHSTLPKIKKLALQLPYLFQEPLPILKQRVNKEITLSQHQAACLLANAFFNTFPQRQHNQKEGRPLQMPEFNFI</sequence>
<dbReference type="Proteomes" id="UP000678393">
    <property type="component" value="Unassembled WGS sequence"/>
</dbReference>
<dbReference type="GO" id="GO:0009225">
    <property type="term" value="P:nucleotide-sugar metabolic process"/>
    <property type="evidence" value="ECO:0007669"/>
    <property type="project" value="TreeGrafter"/>
</dbReference>
<protein>
    <recommendedName>
        <fullName evidence="2">PARG helical domain-containing protein</fullName>
    </recommendedName>
</protein>
<dbReference type="GO" id="GO:0005634">
    <property type="term" value="C:nucleus"/>
    <property type="evidence" value="ECO:0007669"/>
    <property type="project" value="TreeGrafter"/>
</dbReference>
<organism evidence="3 4">
    <name type="scientific">Candidula unifasciata</name>
    <dbReference type="NCBI Taxonomy" id="100452"/>
    <lineage>
        <taxon>Eukaryota</taxon>
        <taxon>Metazoa</taxon>
        <taxon>Spiralia</taxon>
        <taxon>Lophotrochozoa</taxon>
        <taxon>Mollusca</taxon>
        <taxon>Gastropoda</taxon>
        <taxon>Heterobranchia</taxon>
        <taxon>Euthyneura</taxon>
        <taxon>Panpulmonata</taxon>
        <taxon>Eupulmonata</taxon>
        <taxon>Stylommatophora</taxon>
        <taxon>Helicina</taxon>
        <taxon>Helicoidea</taxon>
        <taxon>Geomitridae</taxon>
        <taxon>Candidula</taxon>
    </lineage>
</organism>
<feature type="compositionally biased region" description="Polar residues" evidence="1">
    <location>
        <begin position="100"/>
        <end position="136"/>
    </location>
</feature>
<feature type="region of interest" description="Disordered" evidence="1">
    <location>
        <begin position="1"/>
        <end position="136"/>
    </location>
</feature>
<gene>
    <name evidence="3" type="ORF">CUNI_LOCUS18057</name>
</gene>
<comment type="caution">
    <text evidence="3">The sequence shown here is derived from an EMBL/GenBank/DDBJ whole genome shotgun (WGS) entry which is preliminary data.</text>
</comment>
<dbReference type="InterPro" id="IPR048362">
    <property type="entry name" value="PARG_helical"/>
</dbReference>
<name>A0A8S3ZSP0_9EUPU</name>
<feature type="compositionally biased region" description="Basic and acidic residues" evidence="1">
    <location>
        <begin position="224"/>
        <end position="233"/>
    </location>
</feature>
<dbReference type="GO" id="GO:0005737">
    <property type="term" value="C:cytoplasm"/>
    <property type="evidence" value="ECO:0007669"/>
    <property type="project" value="TreeGrafter"/>
</dbReference>